<dbReference type="STRING" id="747525.W4KAV8"/>
<evidence type="ECO:0000256" key="2">
    <source>
        <dbReference type="ARBA" id="ARBA00009259"/>
    </source>
</evidence>
<keyword evidence="11" id="KW-1185">Reference proteome</keyword>
<dbReference type="GO" id="GO:0006357">
    <property type="term" value="P:regulation of transcription by RNA polymerase II"/>
    <property type="evidence" value="ECO:0007669"/>
    <property type="project" value="InterPro"/>
</dbReference>
<dbReference type="KEGG" id="hir:HETIRDRAFT_444527"/>
<name>W4KAV8_HETIT</name>
<dbReference type="GO" id="GO:0003712">
    <property type="term" value="F:transcription coregulator activity"/>
    <property type="evidence" value="ECO:0007669"/>
    <property type="project" value="InterPro"/>
</dbReference>
<dbReference type="InterPro" id="IPR013942">
    <property type="entry name" value="Mediator_Med19_fun"/>
</dbReference>
<comment type="similarity">
    <text evidence="2">Belongs to the Mediator complex subunit 19 family.</text>
</comment>
<feature type="compositionally biased region" description="Low complexity" evidence="9">
    <location>
        <begin position="337"/>
        <end position="350"/>
    </location>
</feature>
<organism evidence="10 11">
    <name type="scientific">Heterobasidion irregulare (strain TC 32-1)</name>
    <dbReference type="NCBI Taxonomy" id="747525"/>
    <lineage>
        <taxon>Eukaryota</taxon>
        <taxon>Fungi</taxon>
        <taxon>Dikarya</taxon>
        <taxon>Basidiomycota</taxon>
        <taxon>Agaricomycotina</taxon>
        <taxon>Agaricomycetes</taxon>
        <taxon>Russulales</taxon>
        <taxon>Bondarzewiaceae</taxon>
        <taxon>Heterobasidion</taxon>
        <taxon>Heterobasidion annosum species complex</taxon>
    </lineage>
</organism>
<keyword evidence="7" id="KW-0539">Nucleus</keyword>
<evidence type="ECO:0000256" key="8">
    <source>
        <dbReference type="ARBA" id="ARBA00032018"/>
    </source>
</evidence>
<evidence type="ECO:0000256" key="4">
    <source>
        <dbReference type="ARBA" id="ARBA00023015"/>
    </source>
</evidence>
<keyword evidence="6" id="KW-0804">Transcription</keyword>
<sequence>MSSGGRPYLRGCCGSDAGVRVGRRESREIWGDDGVKRLTNRRPICLRRLRHPRVPVLGPECCADVRVAGRVPDLAAVAEAQSRSLVSSFLLAGMDVDDPSIPPAPAVHTNAVAGPSSHPHFPVLYLPPPGAPQPPPLLTSTQDLISRFNLLPAYDKFVRPFAAPVDGQSSNHPPTPAPTAIATAPAQDKGKGREREPETPLPANALSPGAQPDADDDDGKDGKKKKNSYKHLIKGIPGRHSMKKDDFLTDIIQVPPKQRITIAPFDLRTQRDAFSVSLEGLKGWNIHALVLESTQAREDRKKRKELKKLAKAQGATALANPISTPVAAAAPTPPAPARARSSTPHRSSTPARPPPPVLPQQQQQQQHYQQSRGVKRDHEESISHANTQGPGFATNGAGPMKNGSAPTPVGASKAGVPGARPRPVKKQRVDIQGQARDMHPHLPVQQPTPQGV</sequence>
<feature type="compositionally biased region" description="Basic and acidic residues" evidence="9">
    <location>
        <begin position="188"/>
        <end position="198"/>
    </location>
</feature>
<feature type="region of interest" description="Disordered" evidence="9">
    <location>
        <begin position="320"/>
        <end position="452"/>
    </location>
</feature>
<dbReference type="EMBL" id="KI925457">
    <property type="protein sequence ID" value="ETW82967.1"/>
    <property type="molecule type" value="Genomic_DNA"/>
</dbReference>
<dbReference type="Proteomes" id="UP000030671">
    <property type="component" value="Unassembled WGS sequence"/>
</dbReference>
<dbReference type="RefSeq" id="XP_009545263.1">
    <property type="nucleotide sequence ID" value="XM_009546968.1"/>
</dbReference>
<feature type="region of interest" description="Disordered" evidence="9">
    <location>
        <begin position="165"/>
        <end position="234"/>
    </location>
</feature>
<gene>
    <name evidence="10" type="ORF">HETIRDRAFT_444527</name>
</gene>
<dbReference type="OrthoDB" id="2160599at2759"/>
<evidence type="ECO:0000256" key="6">
    <source>
        <dbReference type="ARBA" id="ARBA00023163"/>
    </source>
</evidence>
<feature type="compositionally biased region" description="Basic residues" evidence="9">
    <location>
        <begin position="300"/>
        <end position="310"/>
    </location>
</feature>
<evidence type="ECO:0000313" key="11">
    <source>
        <dbReference type="Proteomes" id="UP000030671"/>
    </source>
</evidence>
<dbReference type="PANTHER" id="PTHR28270:SF1">
    <property type="entry name" value="MEDIATOR OF RNA POLYMERASE II TRANSCRIPTION SUBUNIT 19"/>
    <property type="match status" value="1"/>
</dbReference>
<evidence type="ECO:0000313" key="10">
    <source>
        <dbReference type="EMBL" id="ETW82967.1"/>
    </source>
</evidence>
<dbReference type="GeneID" id="20675583"/>
<accession>W4KAV8</accession>
<reference evidence="10 11" key="1">
    <citation type="journal article" date="2012" name="New Phytol.">
        <title>Insight into trade-off between wood decay and parasitism from the genome of a fungal forest pathogen.</title>
        <authorList>
            <person name="Olson A."/>
            <person name="Aerts A."/>
            <person name="Asiegbu F."/>
            <person name="Belbahri L."/>
            <person name="Bouzid O."/>
            <person name="Broberg A."/>
            <person name="Canback B."/>
            <person name="Coutinho P.M."/>
            <person name="Cullen D."/>
            <person name="Dalman K."/>
            <person name="Deflorio G."/>
            <person name="van Diepen L.T."/>
            <person name="Dunand C."/>
            <person name="Duplessis S."/>
            <person name="Durling M."/>
            <person name="Gonthier P."/>
            <person name="Grimwood J."/>
            <person name="Fossdal C.G."/>
            <person name="Hansson D."/>
            <person name="Henrissat B."/>
            <person name="Hietala A."/>
            <person name="Himmelstrand K."/>
            <person name="Hoffmeister D."/>
            <person name="Hogberg N."/>
            <person name="James T.Y."/>
            <person name="Karlsson M."/>
            <person name="Kohler A."/>
            <person name="Kues U."/>
            <person name="Lee Y.H."/>
            <person name="Lin Y.C."/>
            <person name="Lind M."/>
            <person name="Lindquist E."/>
            <person name="Lombard V."/>
            <person name="Lucas S."/>
            <person name="Lunden K."/>
            <person name="Morin E."/>
            <person name="Murat C."/>
            <person name="Park J."/>
            <person name="Raffaello T."/>
            <person name="Rouze P."/>
            <person name="Salamov A."/>
            <person name="Schmutz J."/>
            <person name="Solheim H."/>
            <person name="Stahlberg J."/>
            <person name="Velez H."/>
            <person name="de Vries R.P."/>
            <person name="Wiebenga A."/>
            <person name="Woodward S."/>
            <person name="Yakovlev I."/>
            <person name="Garbelotto M."/>
            <person name="Martin F."/>
            <person name="Grigoriev I.V."/>
            <person name="Stenlid J."/>
        </authorList>
    </citation>
    <scope>NUCLEOTIDE SEQUENCE [LARGE SCALE GENOMIC DNA]</scope>
    <source>
        <strain evidence="10 11">TC 32-1</strain>
    </source>
</reference>
<dbReference type="InParanoid" id="W4KAV8"/>
<evidence type="ECO:0000256" key="5">
    <source>
        <dbReference type="ARBA" id="ARBA00023159"/>
    </source>
</evidence>
<feature type="region of interest" description="Disordered" evidence="9">
    <location>
        <begin position="295"/>
        <end position="314"/>
    </location>
</feature>
<feature type="compositionally biased region" description="Low complexity" evidence="9">
    <location>
        <begin position="359"/>
        <end position="372"/>
    </location>
</feature>
<dbReference type="GO" id="GO:0070847">
    <property type="term" value="C:core mediator complex"/>
    <property type="evidence" value="ECO:0007669"/>
    <property type="project" value="TreeGrafter"/>
</dbReference>
<protein>
    <recommendedName>
        <fullName evidence="3">Mediator of RNA polymerase II transcription subunit 19</fullName>
    </recommendedName>
    <alternativeName>
        <fullName evidence="8">Mediator complex subunit 19</fullName>
    </alternativeName>
</protein>
<dbReference type="HOGENOM" id="CLU_038730_0_0_1"/>
<dbReference type="eggNOG" id="ENOG502SN5V">
    <property type="taxonomic scope" value="Eukaryota"/>
</dbReference>
<evidence type="ECO:0000256" key="1">
    <source>
        <dbReference type="ARBA" id="ARBA00004123"/>
    </source>
</evidence>
<evidence type="ECO:0000256" key="9">
    <source>
        <dbReference type="SAM" id="MobiDB-lite"/>
    </source>
</evidence>
<feature type="compositionally biased region" description="Basic residues" evidence="9">
    <location>
        <begin position="222"/>
        <end position="233"/>
    </location>
</feature>
<dbReference type="PANTHER" id="PTHR28270">
    <property type="entry name" value="MEDIATOR OF RNA POLYMERASE II TRANSCRIPTION SUBUNIT 19"/>
    <property type="match status" value="1"/>
</dbReference>
<comment type="subcellular location">
    <subcellularLocation>
        <location evidence="1">Nucleus</location>
    </subcellularLocation>
</comment>
<proteinExistence type="inferred from homology"/>
<dbReference type="GO" id="GO:0016592">
    <property type="term" value="C:mediator complex"/>
    <property type="evidence" value="ECO:0007669"/>
    <property type="project" value="InterPro"/>
</dbReference>
<dbReference type="AlphaFoldDB" id="W4KAV8"/>
<evidence type="ECO:0000256" key="7">
    <source>
        <dbReference type="ARBA" id="ARBA00023242"/>
    </source>
</evidence>
<keyword evidence="5" id="KW-0010">Activator</keyword>
<evidence type="ECO:0000256" key="3">
    <source>
        <dbReference type="ARBA" id="ARBA00019615"/>
    </source>
</evidence>
<keyword evidence="4" id="KW-0805">Transcription regulation</keyword>